<evidence type="ECO:0000256" key="1">
    <source>
        <dbReference type="ARBA" id="ARBA00000900"/>
    </source>
</evidence>
<dbReference type="GO" id="GO:0061630">
    <property type="term" value="F:ubiquitin protein ligase activity"/>
    <property type="evidence" value="ECO:0007669"/>
    <property type="project" value="UniProtKB-EC"/>
</dbReference>
<evidence type="ECO:0000313" key="10">
    <source>
        <dbReference type="Proteomes" id="UP001327560"/>
    </source>
</evidence>
<dbReference type="GO" id="GO:0016567">
    <property type="term" value="P:protein ubiquitination"/>
    <property type="evidence" value="ECO:0007669"/>
    <property type="project" value="UniProtKB-ARBA"/>
</dbReference>
<dbReference type="PANTHER" id="PTHR23315:SF64">
    <property type="entry name" value="ARM REPEAT SUPERFAMILY PROTEIN"/>
    <property type="match status" value="1"/>
</dbReference>
<dbReference type="AlphaFoldDB" id="A0AAQ3KXN9"/>
<dbReference type="InterPro" id="IPR016024">
    <property type="entry name" value="ARM-type_fold"/>
</dbReference>
<evidence type="ECO:0000256" key="5">
    <source>
        <dbReference type="ARBA" id="ARBA00022737"/>
    </source>
</evidence>
<name>A0AAQ3KXN9_9LILI</name>
<dbReference type="FunFam" id="1.25.10.10:FF:000082">
    <property type="entry name" value="RING-type E3 ubiquitin transferase"/>
    <property type="match status" value="1"/>
</dbReference>
<dbReference type="SMART" id="SM00185">
    <property type="entry name" value="ARM"/>
    <property type="match status" value="6"/>
</dbReference>
<dbReference type="SUPFAM" id="SSF48371">
    <property type="entry name" value="ARM repeat"/>
    <property type="match status" value="1"/>
</dbReference>
<organism evidence="9 10">
    <name type="scientific">Canna indica</name>
    <name type="common">Indian-shot</name>
    <dbReference type="NCBI Taxonomy" id="4628"/>
    <lineage>
        <taxon>Eukaryota</taxon>
        <taxon>Viridiplantae</taxon>
        <taxon>Streptophyta</taxon>
        <taxon>Embryophyta</taxon>
        <taxon>Tracheophyta</taxon>
        <taxon>Spermatophyta</taxon>
        <taxon>Magnoliopsida</taxon>
        <taxon>Liliopsida</taxon>
        <taxon>Zingiberales</taxon>
        <taxon>Cannaceae</taxon>
        <taxon>Canna</taxon>
    </lineage>
</organism>
<dbReference type="InterPro" id="IPR058678">
    <property type="entry name" value="ARM_PUB"/>
</dbReference>
<comment type="catalytic activity">
    <reaction evidence="1">
        <text>S-ubiquitinyl-[E2 ubiquitin-conjugating enzyme]-L-cysteine + [acceptor protein]-L-lysine = [E2 ubiquitin-conjugating enzyme]-L-cysteine + N(6)-ubiquitinyl-[acceptor protein]-L-lysine.</text>
        <dbReference type="EC" id="2.3.2.27"/>
    </reaction>
</comment>
<keyword evidence="4" id="KW-0808">Transferase</keyword>
<dbReference type="InterPro" id="IPR011989">
    <property type="entry name" value="ARM-like"/>
</dbReference>
<reference evidence="9 10" key="1">
    <citation type="submission" date="2023-10" db="EMBL/GenBank/DDBJ databases">
        <title>Chromosome-scale genome assembly provides insights into flower coloration mechanisms of Canna indica.</title>
        <authorList>
            <person name="Li C."/>
        </authorList>
    </citation>
    <scope>NUCLEOTIDE SEQUENCE [LARGE SCALE GENOMIC DNA]</scope>
    <source>
        <tissue evidence="9">Flower</tissue>
    </source>
</reference>
<gene>
    <name evidence="9" type="ORF">Cni_G25735</name>
</gene>
<proteinExistence type="predicted"/>
<evidence type="ECO:0000259" key="8">
    <source>
        <dbReference type="Pfam" id="PF25598"/>
    </source>
</evidence>
<feature type="repeat" description="ARM" evidence="7">
    <location>
        <begin position="160"/>
        <end position="202"/>
    </location>
</feature>
<evidence type="ECO:0000313" key="9">
    <source>
        <dbReference type="EMBL" id="WOL16947.1"/>
    </source>
</evidence>
<dbReference type="EC" id="2.3.2.27" evidence="3"/>
<accession>A0AAQ3KXN9</accession>
<sequence>MVMPVRRLLVPHAVRAPLLFPSQLLYICIARGHAFHRTPSLLAISFLESGLLEFVSTMEMMVMESPPEFCRHMVCSSYSDGVSSSGEFSLPRSPSIAGGISSPDHGFLITSTAAYSDEMVRGLISDLESTCLDLQREAAMGLRLLAKHSAENRLRIARAGAVAPLVSLLSHPDPQLQEHGVTAILNLSLCDENKEPIVAAGAVRHLVCALRSGTPAARENAACALLRLAQLDDLRSAIGRSGAIPPLVGLLETGGFRGKKDAATALFALLAAEENKARAVEAGIVRPLLELMADPESGMVDKAAYVLHRVLSTPEGRAATVDEGGVPVLVEIVEAGSRRQKEVAMLSLLEICEESAINRKMVVREGAIPPLVALSQSSSRKTKEKAEALIELLRQPTTTSGCNRRKPME</sequence>
<dbReference type="Pfam" id="PF25598">
    <property type="entry name" value="ARM_PUB"/>
    <property type="match status" value="1"/>
</dbReference>
<dbReference type="EMBL" id="CP136897">
    <property type="protein sequence ID" value="WOL16947.1"/>
    <property type="molecule type" value="Genomic_DNA"/>
</dbReference>
<evidence type="ECO:0000256" key="4">
    <source>
        <dbReference type="ARBA" id="ARBA00022679"/>
    </source>
</evidence>
<evidence type="ECO:0000256" key="7">
    <source>
        <dbReference type="PROSITE-ProRule" id="PRU00259"/>
    </source>
</evidence>
<dbReference type="Proteomes" id="UP001327560">
    <property type="component" value="Chromosome 8"/>
</dbReference>
<comment type="pathway">
    <text evidence="2">Protein modification; protein ubiquitination.</text>
</comment>
<dbReference type="InterPro" id="IPR000225">
    <property type="entry name" value="Armadillo"/>
</dbReference>
<keyword evidence="10" id="KW-1185">Reference proteome</keyword>
<evidence type="ECO:0000256" key="3">
    <source>
        <dbReference type="ARBA" id="ARBA00012483"/>
    </source>
</evidence>
<dbReference type="PROSITE" id="PS50176">
    <property type="entry name" value="ARM_REPEAT"/>
    <property type="match status" value="1"/>
</dbReference>
<evidence type="ECO:0000256" key="2">
    <source>
        <dbReference type="ARBA" id="ARBA00004906"/>
    </source>
</evidence>
<dbReference type="Gene3D" id="1.25.10.10">
    <property type="entry name" value="Leucine-rich Repeat Variant"/>
    <property type="match status" value="2"/>
</dbReference>
<protein>
    <recommendedName>
        <fullName evidence="3">RING-type E3 ubiquitin transferase</fullName>
        <ecNumber evidence="3">2.3.2.27</ecNumber>
    </recommendedName>
</protein>
<keyword evidence="6" id="KW-0833">Ubl conjugation pathway</keyword>
<evidence type="ECO:0000256" key="6">
    <source>
        <dbReference type="ARBA" id="ARBA00022786"/>
    </source>
</evidence>
<feature type="domain" description="U-box" evidence="8">
    <location>
        <begin position="120"/>
        <end position="402"/>
    </location>
</feature>
<dbReference type="PANTHER" id="PTHR23315">
    <property type="entry name" value="U BOX DOMAIN-CONTAINING"/>
    <property type="match status" value="1"/>
</dbReference>
<keyword evidence="5" id="KW-0677">Repeat</keyword>